<dbReference type="GO" id="GO:0004497">
    <property type="term" value="F:monooxygenase activity"/>
    <property type="evidence" value="ECO:0007669"/>
    <property type="project" value="UniProtKB-KW"/>
</dbReference>
<sequence>MELFLISLILIFGVILYRKHQQMFKFAEKIKMHDSYIPLVGHSLVPLIKSREQMSKFLLDAHLKHDRLFQIRMGIKVYVSSSHPDIMHAVLDNPKAMNKPYLYDFMQLEHGLIASPYFIWKHQRKTLNTSFNKRILDSFLPLFETCSIKMIDKMRRVPDPSRVNMMELCSRCTLDMVCGSTLGTDILNDPEVNKLIPKIDKGFAAVAGRMVNILQHSDFLYKLTSTYKEEATFRAEFYNYINMLIKTKKEAIAKDAFDKNVNEEDEFEQYRKPQIFIDQLLKGKRAGQPFPDIETLQHAVTIILGGNDTSALALSNHLTLLAMHPEIQDKVREEILGLFPIGAEIETTLEALNQLPYLEQCIYESLRLCPSVPYVARDCSDDVEVDGVVIPRGTTFVFHIGALHRRKDFWGPDADRFDPDRFTPERSQGRHPHAFAPFSMGSRDCIGKRYAMISMKLVLVHLLRNFRFYTDLEYEKMEFKFDITLKLSQGYVFKLEPITV</sequence>
<comment type="cofactor">
    <cofactor evidence="1 14">
        <name>heme</name>
        <dbReference type="ChEBI" id="CHEBI:30413"/>
    </cofactor>
</comment>
<evidence type="ECO:0000313" key="17">
    <source>
        <dbReference type="Proteomes" id="UP000075884"/>
    </source>
</evidence>
<comment type="function">
    <text evidence="2">May be involved in the metabolism of insect hormones and in the breakdown of synthetic insecticides.</text>
</comment>
<evidence type="ECO:0000313" key="16">
    <source>
        <dbReference type="EnsemblMetazoa" id="ADIR008964-PA"/>
    </source>
</evidence>
<evidence type="ECO:0000256" key="6">
    <source>
        <dbReference type="ARBA" id="ARBA00022617"/>
    </source>
</evidence>
<dbReference type="PRINTS" id="PR00385">
    <property type="entry name" value="P450"/>
</dbReference>
<dbReference type="GO" id="GO:0020037">
    <property type="term" value="F:heme binding"/>
    <property type="evidence" value="ECO:0007669"/>
    <property type="project" value="InterPro"/>
</dbReference>
<dbReference type="GO" id="GO:0016705">
    <property type="term" value="F:oxidoreductase activity, acting on paired donors, with incorporation or reduction of molecular oxygen"/>
    <property type="evidence" value="ECO:0007669"/>
    <property type="project" value="InterPro"/>
</dbReference>
<dbReference type="EnsemblMetazoa" id="ADIR008964-RA">
    <property type="protein sequence ID" value="ADIR008964-PA"/>
    <property type="gene ID" value="ADIR008964"/>
</dbReference>
<dbReference type="GO" id="GO:0005789">
    <property type="term" value="C:endoplasmic reticulum membrane"/>
    <property type="evidence" value="ECO:0007669"/>
    <property type="project" value="UniProtKB-SubCell"/>
</dbReference>
<protein>
    <recommendedName>
        <fullName evidence="18">Cytochrome P450</fullName>
    </recommendedName>
</protein>
<evidence type="ECO:0000256" key="10">
    <source>
        <dbReference type="ARBA" id="ARBA00023002"/>
    </source>
</evidence>
<dbReference type="PRINTS" id="PR00463">
    <property type="entry name" value="EP450I"/>
</dbReference>
<dbReference type="Proteomes" id="UP000075884">
    <property type="component" value="Unassembled WGS sequence"/>
</dbReference>
<evidence type="ECO:0000256" key="15">
    <source>
        <dbReference type="RuleBase" id="RU000461"/>
    </source>
</evidence>
<evidence type="ECO:0000256" key="13">
    <source>
        <dbReference type="ARBA" id="ARBA00023136"/>
    </source>
</evidence>
<evidence type="ECO:0000256" key="3">
    <source>
        <dbReference type="ARBA" id="ARBA00004174"/>
    </source>
</evidence>
<keyword evidence="11 14" id="KW-0408">Iron</keyword>
<evidence type="ECO:0008006" key="18">
    <source>
        <dbReference type="Google" id="ProtNLM"/>
    </source>
</evidence>
<dbReference type="STRING" id="7168.A0A182NMS9"/>
<dbReference type="PANTHER" id="PTHR24291">
    <property type="entry name" value="CYTOCHROME P450 FAMILY 4"/>
    <property type="match status" value="1"/>
</dbReference>
<dbReference type="InterPro" id="IPR002401">
    <property type="entry name" value="Cyt_P450_E_grp-I"/>
</dbReference>
<evidence type="ECO:0000256" key="11">
    <source>
        <dbReference type="ARBA" id="ARBA00023004"/>
    </source>
</evidence>
<name>A0A182NMS9_9DIPT</name>
<keyword evidence="10 15" id="KW-0560">Oxidoreductase</keyword>
<evidence type="ECO:0000256" key="1">
    <source>
        <dbReference type="ARBA" id="ARBA00001971"/>
    </source>
</evidence>
<proteinExistence type="inferred from homology"/>
<reference evidence="17" key="1">
    <citation type="submission" date="2013-03" db="EMBL/GenBank/DDBJ databases">
        <title>The Genome Sequence of Anopheles dirus WRAIR2.</title>
        <authorList>
            <consortium name="The Broad Institute Genomics Platform"/>
            <person name="Neafsey D.E."/>
            <person name="Walton C."/>
            <person name="Walker B."/>
            <person name="Young S.K."/>
            <person name="Zeng Q."/>
            <person name="Gargeya S."/>
            <person name="Fitzgerald M."/>
            <person name="Haas B."/>
            <person name="Abouelleil A."/>
            <person name="Allen A.W."/>
            <person name="Alvarado L."/>
            <person name="Arachchi H.M."/>
            <person name="Berlin A.M."/>
            <person name="Chapman S.B."/>
            <person name="Gainer-Dewar J."/>
            <person name="Goldberg J."/>
            <person name="Griggs A."/>
            <person name="Gujja S."/>
            <person name="Hansen M."/>
            <person name="Howarth C."/>
            <person name="Imamovic A."/>
            <person name="Ireland A."/>
            <person name="Larimer J."/>
            <person name="McCowan C."/>
            <person name="Murphy C."/>
            <person name="Pearson M."/>
            <person name="Poon T.W."/>
            <person name="Priest M."/>
            <person name="Roberts A."/>
            <person name="Saif S."/>
            <person name="Shea T."/>
            <person name="Sisk P."/>
            <person name="Sykes S."/>
            <person name="Wortman J."/>
            <person name="Nusbaum C."/>
            <person name="Birren B."/>
        </authorList>
    </citation>
    <scope>NUCLEOTIDE SEQUENCE [LARGE SCALE GENOMIC DNA]</scope>
    <source>
        <strain evidence="17">WRAIR2</strain>
    </source>
</reference>
<evidence type="ECO:0000256" key="2">
    <source>
        <dbReference type="ARBA" id="ARBA00003690"/>
    </source>
</evidence>
<dbReference type="InterPro" id="IPR050196">
    <property type="entry name" value="Cytochrome_P450_Monoox"/>
</dbReference>
<evidence type="ECO:0000256" key="8">
    <source>
        <dbReference type="ARBA" id="ARBA00022824"/>
    </source>
</evidence>
<keyword evidence="13" id="KW-0472">Membrane</keyword>
<keyword evidence="6 14" id="KW-0349">Heme</keyword>
<comment type="similarity">
    <text evidence="5 15">Belongs to the cytochrome P450 family.</text>
</comment>
<evidence type="ECO:0000256" key="9">
    <source>
        <dbReference type="ARBA" id="ARBA00022848"/>
    </source>
</evidence>
<dbReference type="InterPro" id="IPR001128">
    <property type="entry name" value="Cyt_P450"/>
</dbReference>
<dbReference type="InterPro" id="IPR036396">
    <property type="entry name" value="Cyt_P450_sf"/>
</dbReference>
<dbReference type="CDD" id="cd11057">
    <property type="entry name" value="CYP313-like"/>
    <property type="match status" value="1"/>
</dbReference>
<dbReference type="GO" id="GO:0005506">
    <property type="term" value="F:iron ion binding"/>
    <property type="evidence" value="ECO:0007669"/>
    <property type="project" value="InterPro"/>
</dbReference>
<dbReference type="AlphaFoldDB" id="A0A182NMS9"/>
<keyword evidence="17" id="KW-1185">Reference proteome</keyword>
<evidence type="ECO:0000256" key="4">
    <source>
        <dbReference type="ARBA" id="ARBA00004406"/>
    </source>
</evidence>
<evidence type="ECO:0000256" key="7">
    <source>
        <dbReference type="ARBA" id="ARBA00022723"/>
    </source>
</evidence>
<feature type="binding site" description="axial binding residue" evidence="14">
    <location>
        <position position="445"/>
    </location>
    <ligand>
        <name>heme</name>
        <dbReference type="ChEBI" id="CHEBI:30413"/>
    </ligand>
    <ligandPart>
        <name>Fe</name>
        <dbReference type="ChEBI" id="CHEBI:18248"/>
    </ligandPart>
</feature>
<keyword evidence="9" id="KW-0492">Microsome</keyword>
<dbReference type="InterPro" id="IPR017972">
    <property type="entry name" value="Cyt_P450_CS"/>
</dbReference>
<dbReference type="Gene3D" id="1.10.630.10">
    <property type="entry name" value="Cytochrome P450"/>
    <property type="match status" value="1"/>
</dbReference>
<evidence type="ECO:0000256" key="14">
    <source>
        <dbReference type="PIRSR" id="PIRSR602401-1"/>
    </source>
</evidence>
<dbReference type="PANTHER" id="PTHR24291:SF189">
    <property type="entry name" value="CYTOCHROME P450 4C3-RELATED"/>
    <property type="match status" value="1"/>
</dbReference>
<organism evidence="16 17">
    <name type="scientific">Anopheles dirus</name>
    <dbReference type="NCBI Taxonomy" id="7168"/>
    <lineage>
        <taxon>Eukaryota</taxon>
        <taxon>Metazoa</taxon>
        <taxon>Ecdysozoa</taxon>
        <taxon>Arthropoda</taxon>
        <taxon>Hexapoda</taxon>
        <taxon>Insecta</taxon>
        <taxon>Pterygota</taxon>
        <taxon>Neoptera</taxon>
        <taxon>Endopterygota</taxon>
        <taxon>Diptera</taxon>
        <taxon>Nematocera</taxon>
        <taxon>Culicoidea</taxon>
        <taxon>Culicidae</taxon>
        <taxon>Anophelinae</taxon>
        <taxon>Anopheles</taxon>
    </lineage>
</organism>
<evidence type="ECO:0000256" key="12">
    <source>
        <dbReference type="ARBA" id="ARBA00023033"/>
    </source>
</evidence>
<accession>A0A182NMS9</accession>
<dbReference type="SUPFAM" id="SSF48264">
    <property type="entry name" value="Cytochrome P450"/>
    <property type="match status" value="1"/>
</dbReference>
<keyword evidence="7 14" id="KW-0479">Metal-binding</keyword>
<dbReference type="PROSITE" id="PS00086">
    <property type="entry name" value="CYTOCHROME_P450"/>
    <property type="match status" value="1"/>
</dbReference>
<dbReference type="VEuPathDB" id="VectorBase:ADIR008964"/>
<comment type="subcellular location">
    <subcellularLocation>
        <location evidence="4">Endoplasmic reticulum membrane</location>
        <topology evidence="4">Peripheral membrane protein</topology>
    </subcellularLocation>
    <subcellularLocation>
        <location evidence="3">Microsome membrane</location>
        <topology evidence="3">Peripheral membrane protein</topology>
    </subcellularLocation>
</comment>
<keyword evidence="8" id="KW-0256">Endoplasmic reticulum</keyword>
<reference evidence="16" key="2">
    <citation type="submission" date="2020-05" db="UniProtKB">
        <authorList>
            <consortium name="EnsemblMetazoa"/>
        </authorList>
    </citation>
    <scope>IDENTIFICATION</scope>
    <source>
        <strain evidence="16">WRAIR2</strain>
    </source>
</reference>
<dbReference type="Pfam" id="PF00067">
    <property type="entry name" value="p450"/>
    <property type="match status" value="1"/>
</dbReference>
<keyword evidence="12 15" id="KW-0503">Monooxygenase</keyword>
<evidence type="ECO:0000256" key="5">
    <source>
        <dbReference type="ARBA" id="ARBA00010617"/>
    </source>
</evidence>